<evidence type="ECO:0000256" key="2">
    <source>
        <dbReference type="ARBA" id="ARBA00022679"/>
    </source>
</evidence>
<dbReference type="Gene3D" id="1.25.40.10">
    <property type="entry name" value="Tetratricopeptide repeat domain"/>
    <property type="match status" value="1"/>
</dbReference>
<keyword evidence="3" id="KW-0802">TPR repeat</keyword>
<keyword evidence="5" id="KW-1185">Reference proteome</keyword>
<accession>A0ABW8F3N2</accession>
<keyword evidence="1" id="KW-0489">Methyltransferase</keyword>
<dbReference type="SUPFAM" id="SSF53335">
    <property type="entry name" value="S-adenosyl-L-methionine-dependent methyltransferases"/>
    <property type="match status" value="1"/>
</dbReference>
<dbReference type="PROSITE" id="PS50005">
    <property type="entry name" value="TPR"/>
    <property type="match status" value="1"/>
</dbReference>
<sequence>MSIVMQMQIATPMTLKTTNGASIAPADAPDMSWHVLEHARPFSASLLWQLQRRYFSERGASAWRQGEVPHYITSNPTIAQAYAETVFAFYQDRQRLAPAAEPLTICELGAGSGRFAFHFLRHLAHLCASTTVPLTEFRYVLTDFTQSNLDAWRNHPRFQAWIDAGLLDMALFDVNRPDTLTLQIEGSSLATDSLQHPLVAIANYVFDGVPQELFYFQDGSSYGCEMALLTQGDPSDMDVTTLLDQVQPHYTYAPLSVAPCTEAAAQALFEHYRTTLARAHVLFPLAAWRCLTLLHSFSRGGLLLLSADKGQCRQEAIALSAPPSMARHGSFSLSVNYHALLSCAESVGALGLRPPHPHRSLAIIALLLVPAPAQHVATCAAYQRHLAEFGPDDFYTLASFLARGMHNMGIDEVLAYMRFNRFDAHQLARMMPRLKQLAPELGSGHFHDLKKMFERCWEGYFPLGEENDLAFDIACLLYEQNDFLGALTYFVRTEDIYGCNPGVLYNMAACHQQLGQYRQARALLEQVLQLTPDNEGARTLLADLQEDAAPDV</sequence>
<evidence type="ECO:0000256" key="3">
    <source>
        <dbReference type="PROSITE-ProRule" id="PRU00339"/>
    </source>
</evidence>
<dbReference type="InterPro" id="IPR029063">
    <property type="entry name" value="SAM-dependent_MTases_sf"/>
</dbReference>
<dbReference type="RefSeq" id="WP_402702670.1">
    <property type="nucleotide sequence ID" value="NZ_JBIUZV010000013.1"/>
</dbReference>
<dbReference type="InterPro" id="IPR038375">
    <property type="entry name" value="NDUFAF7_sf"/>
</dbReference>
<dbReference type="EMBL" id="JBIUZV010000013">
    <property type="protein sequence ID" value="MFJ3047905.1"/>
    <property type="molecule type" value="Genomic_DNA"/>
</dbReference>
<proteinExistence type="predicted"/>
<protein>
    <submittedName>
        <fullName evidence="4">Tetratricopeptide repeat protein</fullName>
    </submittedName>
</protein>
<dbReference type="Proteomes" id="UP001617427">
    <property type="component" value="Unassembled WGS sequence"/>
</dbReference>
<dbReference type="SUPFAM" id="SSF48452">
    <property type="entry name" value="TPR-like"/>
    <property type="match status" value="1"/>
</dbReference>
<dbReference type="Gene3D" id="3.40.50.12710">
    <property type="match status" value="1"/>
</dbReference>
<evidence type="ECO:0000313" key="4">
    <source>
        <dbReference type="EMBL" id="MFJ3047905.1"/>
    </source>
</evidence>
<name>A0ABW8F3N2_9BURK</name>
<organism evidence="4 5">
    <name type="scientific">Herbaspirillum chlorophenolicum</name>
    <dbReference type="NCBI Taxonomy" id="211589"/>
    <lineage>
        <taxon>Bacteria</taxon>
        <taxon>Pseudomonadati</taxon>
        <taxon>Pseudomonadota</taxon>
        <taxon>Betaproteobacteria</taxon>
        <taxon>Burkholderiales</taxon>
        <taxon>Oxalobacteraceae</taxon>
        <taxon>Herbaspirillum</taxon>
    </lineage>
</organism>
<feature type="repeat" description="TPR" evidence="3">
    <location>
        <begin position="501"/>
        <end position="534"/>
    </location>
</feature>
<keyword evidence="2" id="KW-0808">Transferase</keyword>
<reference evidence="4 5" key="1">
    <citation type="submission" date="2024-10" db="EMBL/GenBank/DDBJ databases">
        <title>The Natural Products Discovery Center: Release of the First 8490 Sequenced Strains for Exploring Actinobacteria Biosynthetic Diversity.</title>
        <authorList>
            <person name="Kalkreuter E."/>
            <person name="Kautsar S.A."/>
            <person name="Yang D."/>
            <person name="Bader C.D."/>
            <person name="Teijaro C.N."/>
            <person name="Fluegel L."/>
            <person name="Davis C.M."/>
            <person name="Simpson J.R."/>
            <person name="Lauterbach L."/>
            <person name="Steele A.D."/>
            <person name="Gui C."/>
            <person name="Meng S."/>
            <person name="Li G."/>
            <person name="Viehrig K."/>
            <person name="Ye F."/>
            <person name="Su P."/>
            <person name="Kiefer A.F."/>
            <person name="Nichols A."/>
            <person name="Cepeda A.J."/>
            <person name="Yan W."/>
            <person name="Fan B."/>
            <person name="Jiang Y."/>
            <person name="Adhikari A."/>
            <person name="Zheng C.-J."/>
            <person name="Schuster L."/>
            <person name="Cowan T.M."/>
            <person name="Smanski M.J."/>
            <person name="Chevrette M.G."/>
            <person name="De Carvalho L.P.S."/>
            <person name="Shen B."/>
        </authorList>
    </citation>
    <scope>NUCLEOTIDE SEQUENCE [LARGE SCALE GENOMIC DNA]</scope>
    <source>
        <strain evidence="4 5">NPDC087045</strain>
    </source>
</reference>
<dbReference type="InterPro" id="IPR003788">
    <property type="entry name" value="NDUFAF7"/>
</dbReference>
<dbReference type="Pfam" id="PF02636">
    <property type="entry name" value="Methyltransf_28"/>
    <property type="match status" value="1"/>
</dbReference>
<evidence type="ECO:0000313" key="5">
    <source>
        <dbReference type="Proteomes" id="UP001617427"/>
    </source>
</evidence>
<comment type="caution">
    <text evidence="4">The sequence shown here is derived from an EMBL/GenBank/DDBJ whole genome shotgun (WGS) entry which is preliminary data.</text>
</comment>
<dbReference type="SMART" id="SM00028">
    <property type="entry name" value="TPR"/>
    <property type="match status" value="1"/>
</dbReference>
<gene>
    <name evidence="4" type="ORF">ACIPEN_18915</name>
</gene>
<dbReference type="InterPro" id="IPR019734">
    <property type="entry name" value="TPR_rpt"/>
</dbReference>
<dbReference type="InterPro" id="IPR011990">
    <property type="entry name" value="TPR-like_helical_dom_sf"/>
</dbReference>
<evidence type="ECO:0000256" key="1">
    <source>
        <dbReference type="ARBA" id="ARBA00022603"/>
    </source>
</evidence>
<dbReference type="Pfam" id="PF14559">
    <property type="entry name" value="TPR_19"/>
    <property type="match status" value="1"/>
</dbReference>